<dbReference type="PROSITE" id="PS50887">
    <property type="entry name" value="GGDEF"/>
    <property type="match status" value="1"/>
</dbReference>
<dbReference type="Gene3D" id="3.30.70.270">
    <property type="match status" value="1"/>
</dbReference>
<evidence type="ECO:0000259" key="3">
    <source>
        <dbReference type="PROSITE" id="PS50883"/>
    </source>
</evidence>
<dbReference type="GO" id="GO:0000160">
    <property type="term" value="P:phosphorelay signal transduction system"/>
    <property type="evidence" value="ECO:0007669"/>
    <property type="project" value="InterPro"/>
</dbReference>
<dbReference type="SMART" id="SM00052">
    <property type="entry name" value="EAL"/>
    <property type="match status" value="1"/>
</dbReference>
<evidence type="ECO:0000259" key="4">
    <source>
        <dbReference type="PROSITE" id="PS50887"/>
    </source>
</evidence>
<feature type="domain" description="GGDEF" evidence="4">
    <location>
        <begin position="184"/>
        <end position="317"/>
    </location>
</feature>
<proteinExistence type="predicted"/>
<dbReference type="SMART" id="SM00448">
    <property type="entry name" value="REC"/>
    <property type="match status" value="1"/>
</dbReference>
<dbReference type="CDD" id="cd17569">
    <property type="entry name" value="REC_HupR-like"/>
    <property type="match status" value="1"/>
</dbReference>
<dbReference type="InterPro" id="IPR011006">
    <property type="entry name" value="CheY-like_superfamily"/>
</dbReference>
<dbReference type="Gene3D" id="3.20.20.450">
    <property type="entry name" value="EAL domain"/>
    <property type="match status" value="1"/>
</dbReference>
<dbReference type="PROSITE" id="PS50883">
    <property type="entry name" value="EAL"/>
    <property type="match status" value="1"/>
</dbReference>
<dbReference type="EMBL" id="VMRY01000003">
    <property type="protein sequence ID" value="TVT59645.1"/>
    <property type="molecule type" value="Genomic_DNA"/>
</dbReference>
<dbReference type="PANTHER" id="PTHR33121:SF23">
    <property type="entry name" value="CYCLIC DI-GMP PHOSPHODIESTERASE PDEB"/>
    <property type="match status" value="1"/>
</dbReference>
<evidence type="ECO:0000313" key="5">
    <source>
        <dbReference type="EMBL" id="TVT59645.1"/>
    </source>
</evidence>
<dbReference type="Pfam" id="PF00072">
    <property type="entry name" value="Response_reg"/>
    <property type="match status" value="1"/>
</dbReference>
<dbReference type="PANTHER" id="PTHR33121">
    <property type="entry name" value="CYCLIC DI-GMP PHOSPHODIESTERASE PDEF"/>
    <property type="match status" value="1"/>
</dbReference>
<dbReference type="SUPFAM" id="SSF52172">
    <property type="entry name" value="CheY-like"/>
    <property type="match status" value="1"/>
</dbReference>
<dbReference type="InterPro" id="IPR029787">
    <property type="entry name" value="Nucleotide_cyclase"/>
</dbReference>
<keyword evidence="1" id="KW-0597">Phosphoprotein</keyword>
<dbReference type="InterPro" id="IPR050706">
    <property type="entry name" value="Cyclic-di-GMP_PDE-like"/>
</dbReference>
<dbReference type="Gene3D" id="3.40.50.2300">
    <property type="match status" value="1"/>
</dbReference>
<accession>A0A558DF36</accession>
<dbReference type="Pfam" id="PF00563">
    <property type="entry name" value="EAL"/>
    <property type="match status" value="1"/>
</dbReference>
<organism evidence="5 6">
    <name type="scientific">Sedimenticola thiotaurini</name>
    <dbReference type="NCBI Taxonomy" id="1543721"/>
    <lineage>
        <taxon>Bacteria</taxon>
        <taxon>Pseudomonadati</taxon>
        <taxon>Pseudomonadota</taxon>
        <taxon>Gammaproteobacteria</taxon>
        <taxon>Chromatiales</taxon>
        <taxon>Sedimenticolaceae</taxon>
        <taxon>Sedimenticola</taxon>
    </lineage>
</organism>
<gene>
    <name evidence="5" type="ORF">FHK82_01305</name>
</gene>
<dbReference type="SUPFAM" id="SSF55073">
    <property type="entry name" value="Nucleotide cyclase"/>
    <property type="match status" value="1"/>
</dbReference>
<protein>
    <submittedName>
        <fullName evidence="5">EAL domain-containing protein</fullName>
    </submittedName>
</protein>
<dbReference type="InterPro" id="IPR043128">
    <property type="entry name" value="Rev_trsase/Diguanyl_cyclase"/>
</dbReference>
<feature type="domain" description="Response regulatory" evidence="2">
    <location>
        <begin position="4"/>
        <end position="123"/>
    </location>
</feature>
<dbReference type="CDD" id="cd01948">
    <property type="entry name" value="EAL"/>
    <property type="match status" value="1"/>
</dbReference>
<dbReference type="PROSITE" id="PS50110">
    <property type="entry name" value="RESPONSE_REGULATORY"/>
    <property type="match status" value="1"/>
</dbReference>
<dbReference type="CDD" id="cd01949">
    <property type="entry name" value="GGDEF"/>
    <property type="match status" value="1"/>
</dbReference>
<dbReference type="Proteomes" id="UP000317355">
    <property type="component" value="Unassembled WGS sequence"/>
</dbReference>
<dbReference type="InterPro" id="IPR001789">
    <property type="entry name" value="Sig_transdc_resp-reg_receiver"/>
</dbReference>
<evidence type="ECO:0000313" key="6">
    <source>
        <dbReference type="Proteomes" id="UP000317355"/>
    </source>
</evidence>
<evidence type="ECO:0000259" key="2">
    <source>
        <dbReference type="PROSITE" id="PS50110"/>
    </source>
</evidence>
<reference evidence="5 6" key="1">
    <citation type="submission" date="2019-07" db="EMBL/GenBank/DDBJ databases">
        <title>The pathways for chlorine oxyanion respiration interact through the shared metabolite chlorate.</title>
        <authorList>
            <person name="Barnum T.P."/>
            <person name="Cheng Y."/>
            <person name="Hill K.A."/>
            <person name="Lucas L.N."/>
            <person name="Carlson H.K."/>
            <person name="Coates J.D."/>
        </authorList>
    </citation>
    <scope>NUCLEOTIDE SEQUENCE [LARGE SCALE GENOMIC DNA]</scope>
    <source>
        <strain evidence="5">BK-3</strain>
    </source>
</reference>
<name>A0A558DF36_9GAMM</name>
<comment type="caution">
    <text evidence="5">The sequence shown here is derived from an EMBL/GenBank/DDBJ whole genome shotgun (WGS) entry which is preliminary data.</text>
</comment>
<dbReference type="SUPFAM" id="SSF141868">
    <property type="entry name" value="EAL domain-like"/>
    <property type="match status" value="1"/>
</dbReference>
<dbReference type="InterPro" id="IPR035919">
    <property type="entry name" value="EAL_sf"/>
</dbReference>
<feature type="domain" description="EAL" evidence="3">
    <location>
        <begin position="328"/>
        <end position="584"/>
    </location>
</feature>
<dbReference type="InterPro" id="IPR001633">
    <property type="entry name" value="EAL_dom"/>
</dbReference>
<dbReference type="GO" id="GO:0071111">
    <property type="term" value="F:cyclic-guanylate-specific phosphodiesterase activity"/>
    <property type="evidence" value="ECO:0007669"/>
    <property type="project" value="InterPro"/>
</dbReference>
<dbReference type="AlphaFoldDB" id="A0A558DF36"/>
<dbReference type="SMART" id="SM00267">
    <property type="entry name" value="GGDEF"/>
    <property type="match status" value="1"/>
</dbReference>
<dbReference type="NCBIfam" id="TIGR00254">
    <property type="entry name" value="GGDEF"/>
    <property type="match status" value="1"/>
</dbReference>
<feature type="modified residue" description="4-aspartylphosphate" evidence="1">
    <location>
        <position position="57"/>
    </location>
</feature>
<evidence type="ECO:0000256" key="1">
    <source>
        <dbReference type="PROSITE-ProRule" id="PRU00169"/>
    </source>
</evidence>
<dbReference type="InterPro" id="IPR000160">
    <property type="entry name" value="GGDEF_dom"/>
</dbReference>
<sequence>MSERILLVDDEPFILSGYKRGLGKEYNLDTATSGADALEMFSQIGEDDAPYAVVISDMRMPHMDGVELLNRLAQSHPETIRMMLTGNSDQQTAMDAVNQGRVFKFLTKPCSATDLKIAIEEALEQYREERQKETASQHDAIAVEHLSARLSHQSRHDILTGLANRLAFNRRLTSALETARNENRKHTFCFLDIDHFHRINDACGYTAGDELLRQLGGLLSHHRRSGDITARLGSDQFGLILGDCPLEDGQKIIQKLHDEMKQHAFRWEDVSYELSVSIGLIQIDSESESNAALFSAAETACNVAKDNGRNRIHVGSAQDATLTHRLNEIQWINRINRALTENRFRLYYQTIEPLNPMEPEGDHYEVLIRMVGDDEQIIAPGEFLPAAENYHLSPQIDRWVIRNTIGWLSDRPDQLETLSLCSINLSGLSIGDEEMLGFIQQTLAESNVPPSKICFEVTETAAIAHLDAAIFFMQQLKAIGIRFSLDDFGTGLSSFAYLRTLPVDFLKIDGMFVKQIDRNIIDWTMVKSINDMGQIMGKQTIAEFVENADIYTQLQEIGANYAQGFLISRPRPLFEKDTILVEQEN</sequence>
<dbReference type="Pfam" id="PF00990">
    <property type="entry name" value="GGDEF"/>
    <property type="match status" value="1"/>
</dbReference>